<name>A0A0C2ZS58_9AGAM</name>
<evidence type="ECO:0000313" key="2">
    <source>
        <dbReference type="EMBL" id="KIM64373.1"/>
    </source>
</evidence>
<dbReference type="Proteomes" id="UP000053989">
    <property type="component" value="Unassembled WGS sequence"/>
</dbReference>
<organism evidence="2 3">
    <name type="scientific">Scleroderma citrinum Foug A</name>
    <dbReference type="NCBI Taxonomy" id="1036808"/>
    <lineage>
        <taxon>Eukaryota</taxon>
        <taxon>Fungi</taxon>
        <taxon>Dikarya</taxon>
        <taxon>Basidiomycota</taxon>
        <taxon>Agaricomycotina</taxon>
        <taxon>Agaricomycetes</taxon>
        <taxon>Agaricomycetidae</taxon>
        <taxon>Boletales</taxon>
        <taxon>Sclerodermatineae</taxon>
        <taxon>Sclerodermataceae</taxon>
        <taxon>Scleroderma</taxon>
    </lineage>
</organism>
<sequence>MEPVKQIDPTAFKRLGRKGKRTRNKHWRSSSDDESSDSSGSSNDSSSSDTSSSSKSARADETSTSDSDNGDSPSGTSTSRTSGCHSQRSRSPRRRGHKSKRSTRKSDRKKRKAHRRMTLEPIPPTKHDGSADFKAFHLFTIEGTAYVKDGRVPSKKRAFILARFLTGKAEGFYIHEVLRDPYKWRLCEFFRELYKYCFPVNFRIEQRRKLQSCYQTDRTVRDYIYELDALWNMIGETDERTKVHKLWSGLRKEIQHDLRREKLDPEISSLREVIASALQTTTSRRYRW</sequence>
<dbReference type="HOGENOM" id="CLU_966955_0_0_1"/>
<feature type="compositionally biased region" description="Basic residues" evidence="1">
    <location>
        <begin position="87"/>
        <end position="116"/>
    </location>
</feature>
<reference evidence="3" key="2">
    <citation type="submission" date="2015-01" db="EMBL/GenBank/DDBJ databases">
        <title>Evolutionary Origins and Diversification of the Mycorrhizal Mutualists.</title>
        <authorList>
            <consortium name="DOE Joint Genome Institute"/>
            <consortium name="Mycorrhizal Genomics Consortium"/>
            <person name="Kohler A."/>
            <person name="Kuo A."/>
            <person name="Nagy L.G."/>
            <person name="Floudas D."/>
            <person name="Copeland A."/>
            <person name="Barry K.W."/>
            <person name="Cichocki N."/>
            <person name="Veneault-Fourrey C."/>
            <person name="LaButti K."/>
            <person name="Lindquist E.A."/>
            <person name="Lipzen A."/>
            <person name="Lundell T."/>
            <person name="Morin E."/>
            <person name="Murat C."/>
            <person name="Riley R."/>
            <person name="Ohm R."/>
            <person name="Sun H."/>
            <person name="Tunlid A."/>
            <person name="Henrissat B."/>
            <person name="Grigoriev I.V."/>
            <person name="Hibbett D.S."/>
            <person name="Martin F."/>
        </authorList>
    </citation>
    <scope>NUCLEOTIDE SEQUENCE [LARGE SCALE GENOMIC DNA]</scope>
    <source>
        <strain evidence="3">Foug A</strain>
    </source>
</reference>
<feature type="region of interest" description="Disordered" evidence="1">
    <location>
        <begin position="1"/>
        <end position="126"/>
    </location>
</feature>
<dbReference type="STRING" id="1036808.A0A0C2ZS58"/>
<proteinExistence type="predicted"/>
<accession>A0A0C2ZS58</accession>
<feature type="compositionally biased region" description="Low complexity" evidence="1">
    <location>
        <begin position="70"/>
        <end position="86"/>
    </location>
</feature>
<evidence type="ECO:0000313" key="3">
    <source>
        <dbReference type="Proteomes" id="UP000053989"/>
    </source>
</evidence>
<protein>
    <submittedName>
        <fullName evidence="2">Uncharacterized protein</fullName>
    </submittedName>
</protein>
<feature type="compositionally biased region" description="Basic residues" evidence="1">
    <location>
        <begin position="14"/>
        <end position="28"/>
    </location>
</feature>
<feature type="compositionally biased region" description="Low complexity" evidence="1">
    <location>
        <begin position="37"/>
        <end position="56"/>
    </location>
</feature>
<dbReference type="EMBL" id="KN822029">
    <property type="protein sequence ID" value="KIM64373.1"/>
    <property type="molecule type" value="Genomic_DNA"/>
</dbReference>
<dbReference type="OrthoDB" id="3205788at2759"/>
<reference evidence="2 3" key="1">
    <citation type="submission" date="2014-04" db="EMBL/GenBank/DDBJ databases">
        <authorList>
            <consortium name="DOE Joint Genome Institute"/>
            <person name="Kuo A."/>
            <person name="Kohler A."/>
            <person name="Nagy L.G."/>
            <person name="Floudas D."/>
            <person name="Copeland A."/>
            <person name="Barry K.W."/>
            <person name="Cichocki N."/>
            <person name="Veneault-Fourrey C."/>
            <person name="LaButti K."/>
            <person name="Lindquist E.A."/>
            <person name="Lipzen A."/>
            <person name="Lundell T."/>
            <person name="Morin E."/>
            <person name="Murat C."/>
            <person name="Sun H."/>
            <person name="Tunlid A."/>
            <person name="Henrissat B."/>
            <person name="Grigoriev I.V."/>
            <person name="Hibbett D.S."/>
            <person name="Martin F."/>
            <person name="Nordberg H.P."/>
            <person name="Cantor M.N."/>
            <person name="Hua S.X."/>
        </authorList>
    </citation>
    <scope>NUCLEOTIDE SEQUENCE [LARGE SCALE GENOMIC DNA]</scope>
    <source>
        <strain evidence="2 3">Foug A</strain>
    </source>
</reference>
<evidence type="ECO:0000256" key="1">
    <source>
        <dbReference type="SAM" id="MobiDB-lite"/>
    </source>
</evidence>
<keyword evidence="3" id="KW-1185">Reference proteome</keyword>
<gene>
    <name evidence="2" type="ORF">SCLCIDRAFT_1213487</name>
</gene>
<dbReference type="AlphaFoldDB" id="A0A0C2ZS58"/>
<dbReference type="InParanoid" id="A0A0C2ZS58"/>